<proteinExistence type="predicted"/>
<protein>
    <submittedName>
        <fullName evidence="2">Uncharacterized protein</fullName>
    </submittedName>
</protein>
<evidence type="ECO:0000313" key="2">
    <source>
        <dbReference type="EMBL" id="JAH14858.1"/>
    </source>
</evidence>
<name>A0A0E9QFI3_ANGAN</name>
<dbReference type="AlphaFoldDB" id="A0A0E9QFI3"/>
<reference evidence="2" key="2">
    <citation type="journal article" date="2015" name="Fish Shellfish Immunol.">
        <title>Early steps in the European eel (Anguilla anguilla)-Vibrio vulnificus interaction in the gills: Role of the RtxA13 toxin.</title>
        <authorList>
            <person name="Callol A."/>
            <person name="Pajuelo D."/>
            <person name="Ebbesson L."/>
            <person name="Teles M."/>
            <person name="MacKenzie S."/>
            <person name="Amaro C."/>
        </authorList>
    </citation>
    <scope>NUCLEOTIDE SEQUENCE</scope>
</reference>
<dbReference type="EMBL" id="GBXM01093719">
    <property type="protein sequence ID" value="JAH14858.1"/>
    <property type="molecule type" value="Transcribed_RNA"/>
</dbReference>
<sequence>MASLIKMATSVFVKGREESDLP</sequence>
<feature type="region of interest" description="Disordered" evidence="1">
    <location>
        <begin position="1"/>
        <end position="22"/>
    </location>
</feature>
<reference evidence="2" key="1">
    <citation type="submission" date="2014-11" db="EMBL/GenBank/DDBJ databases">
        <authorList>
            <person name="Amaro Gonzalez C."/>
        </authorList>
    </citation>
    <scope>NUCLEOTIDE SEQUENCE</scope>
</reference>
<accession>A0A0E9QFI3</accession>
<evidence type="ECO:0000256" key="1">
    <source>
        <dbReference type="SAM" id="MobiDB-lite"/>
    </source>
</evidence>
<organism evidence="2">
    <name type="scientific">Anguilla anguilla</name>
    <name type="common">European freshwater eel</name>
    <name type="synonym">Muraena anguilla</name>
    <dbReference type="NCBI Taxonomy" id="7936"/>
    <lineage>
        <taxon>Eukaryota</taxon>
        <taxon>Metazoa</taxon>
        <taxon>Chordata</taxon>
        <taxon>Craniata</taxon>
        <taxon>Vertebrata</taxon>
        <taxon>Euteleostomi</taxon>
        <taxon>Actinopterygii</taxon>
        <taxon>Neopterygii</taxon>
        <taxon>Teleostei</taxon>
        <taxon>Anguilliformes</taxon>
        <taxon>Anguillidae</taxon>
        <taxon>Anguilla</taxon>
    </lineage>
</organism>